<proteinExistence type="inferred from homology"/>
<name>A0ABQ4IUV1_9ACTN</name>
<dbReference type="InterPro" id="IPR036038">
    <property type="entry name" value="Aminotransferase-like"/>
</dbReference>
<dbReference type="EMBL" id="BOPB01000011">
    <property type="protein sequence ID" value="GIJ21704.1"/>
    <property type="molecule type" value="Genomic_DNA"/>
</dbReference>
<dbReference type="SUPFAM" id="SSF56752">
    <property type="entry name" value="D-aminoacid aminotransferase-like PLP-dependent enzymes"/>
    <property type="match status" value="1"/>
</dbReference>
<sequence>MVTSRIGVLGRGRLLIDEPVLRGDDLGVLRGDGLFETMHLRDGRPWLRQEHLARLRTGAAAVELTLPTDAALVELLDGVAAGWPTEVEGALRLVCTRGPESGGPPTVYATLSEVAPAARQARHDGVNVATLSLGVPAAARPELDWLPVGIKSTSYGASSAARRWAARAGVDDVLWISSDGYALEGPTANLVWLTGETLCAVPAARTGILPGTTVAWLLAHSAEVGCGAAERMVTPADLRDSDGVWLASSVRGLVAVHTLDGEPLPRSPRTRALQELLGFPLP</sequence>
<protein>
    <submittedName>
        <fullName evidence="2">4-amino-4-deoxychorismate lyase</fullName>
    </submittedName>
</protein>
<dbReference type="InterPro" id="IPR050571">
    <property type="entry name" value="Class-IV_PLP-Dep_Aminotrnsfr"/>
</dbReference>
<comment type="caution">
    <text evidence="2">The sequence shown here is derived from an EMBL/GenBank/DDBJ whole genome shotgun (WGS) entry which is preliminary data.</text>
</comment>
<dbReference type="Gene3D" id="3.30.470.10">
    <property type="match status" value="1"/>
</dbReference>
<dbReference type="Gene3D" id="3.20.10.10">
    <property type="entry name" value="D-amino Acid Aminotransferase, subunit A, domain 2"/>
    <property type="match status" value="1"/>
</dbReference>
<dbReference type="InterPro" id="IPR043131">
    <property type="entry name" value="BCAT-like_N"/>
</dbReference>
<keyword evidence="3" id="KW-1185">Reference proteome</keyword>
<dbReference type="InterPro" id="IPR001544">
    <property type="entry name" value="Aminotrans_IV"/>
</dbReference>
<comment type="similarity">
    <text evidence="1">Belongs to the class-IV pyridoxal-phosphate-dependent aminotransferase family.</text>
</comment>
<gene>
    <name evidence="2" type="ORF">Vlu01_23280</name>
</gene>
<dbReference type="Pfam" id="PF01063">
    <property type="entry name" value="Aminotran_4"/>
    <property type="match status" value="1"/>
</dbReference>
<dbReference type="GO" id="GO:0016829">
    <property type="term" value="F:lyase activity"/>
    <property type="evidence" value="ECO:0007669"/>
    <property type="project" value="UniProtKB-KW"/>
</dbReference>
<dbReference type="Proteomes" id="UP000643165">
    <property type="component" value="Unassembled WGS sequence"/>
</dbReference>
<evidence type="ECO:0000313" key="3">
    <source>
        <dbReference type="Proteomes" id="UP000643165"/>
    </source>
</evidence>
<accession>A0ABQ4IUV1</accession>
<keyword evidence="2" id="KW-0456">Lyase</keyword>
<organism evidence="2 3">
    <name type="scientific">Micromonospora lutea</name>
    <dbReference type="NCBI Taxonomy" id="419825"/>
    <lineage>
        <taxon>Bacteria</taxon>
        <taxon>Bacillati</taxon>
        <taxon>Actinomycetota</taxon>
        <taxon>Actinomycetes</taxon>
        <taxon>Micromonosporales</taxon>
        <taxon>Micromonosporaceae</taxon>
        <taxon>Micromonospora</taxon>
    </lineage>
</organism>
<dbReference type="RefSeq" id="WP_203997559.1">
    <property type="nucleotide sequence ID" value="NZ_BOPB01000011.1"/>
</dbReference>
<dbReference type="InterPro" id="IPR043132">
    <property type="entry name" value="BCAT-like_C"/>
</dbReference>
<evidence type="ECO:0000313" key="2">
    <source>
        <dbReference type="EMBL" id="GIJ21704.1"/>
    </source>
</evidence>
<evidence type="ECO:0000256" key="1">
    <source>
        <dbReference type="ARBA" id="ARBA00009320"/>
    </source>
</evidence>
<dbReference type="PANTHER" id="PTHR42743">
    <property type="entry name" value="AMINO-ACID AMINOTRANSFERASE"/>
    <property type="match status" value="1"/>
</dbReference>
<reference evidence="2 3" key="1">
    <citation type="submission" date="2021-01" db="EMBL/GenBank/DDBJ databases">
        <title>Whole genome shotgun sequence of Verrucosispora lutea NBRC 106530.</title>
        <authorList>
            <person name="Komaki H."/>
            <person name="Tamura T."/>
        </authorList>
    </citation>
    <scope>NUCLEOTIDE SEQUENCE [LARGE SCALE GENOMIC DNA]</scope>
    <source>
        <strain evidence="2 3">NBRC 106530</strain>
    </source>
</reference>
<dbReference type="PANTHER" id="PTHR42743:SF11">
    <property type="entry name" value="AMINODEOXYCHORISMATE LYASE"/>
    <property type="match status" value="1"/>
</dbReference>